<keyword evidence="4 10" id="KW-0812">Transmembrane</keyword>
<dbReference type="Pfam" id="PF00593">
    <property type="entry name" value="TonB_dep_Rec_b-barrel"/>
    <property type="match status" value="1"/>
</dbReference>
<comment type="similarity">
    <text evidence="10 11">Belongs to the TonB-dependent receptor family.</text>
</comment>
<evidence type="ECO:0000256" key="5">
    <source>
        <dbReference type="ARBA" id="ARBA00022729"/>
    </source>
</evidence>
<keyword evidence="5 12" id="KW-0732">Signal</keyword>
<evidence type="ECO:0000256" key="7">
    <source>
        <dbReference type="ARBA" id="ARBA00023136"/>
    </source>
</evidence>
<evidence type="ECO:0000256" key="6">
    <source>
        <dbReference type="ARBA" id="ARBA00023077"/>
    </source>
</evidence>
<dbReference type="Pfam" id="PF07715">
    <property type="entry name" value="Plug"/>
    <property type="match status" value="1"/>
</dbReference>
<evidence type="ECO:0000256" key="9">
    <source>
        <dbReference type="ARBA" id="ARBA00023237"/>
    </source>
</evidence>
<dbReference type="InterPro" id="IPR037066">
    <property type="entry name" value="Plug_dom_sf"/>
</dbReference>
<evidence type="ECO:0000256" key="10">
    <source>
        <dbReference type="PROSITE-ProRule" id="PRU01360"/>
    </source>
</evidence>
<feature type="chain" id="PRO_5037909977" evidence="12">
    <location>
        <begin position="20"/>
        <end position="634"/>
    </location>
</feature>
<accession>A0A933MK47</accession>
<dbReference type="PROSITE" id="PS52016">
    <property type="entry name" value="TONB_DEPENDENT_REC_3"/>
    <property type="match status" value="1"/>
</dbReference>
<dbReference type="InterPro" id="IPR039426">
    <property type="entry name" value="TonB-dep_rcpt-like"/>
</dbReference>
<dbReference type="Gene3D" id="2.170.130.10">
    <property type="entry name" value="TonB-dependent receptor, plug domain"/>
    <property type="match status" value="1"/>
</dbReference>
<dbReference type="Gene3D" id="2.40.170.20">
    <property type="entry name" value="TonB-dependent receptor, beta-barrel domain"/>
    <property type="match status" value="1"/>
</dbReference>
<evidence type="ECO:0000313" key="16">
    <source>
        <dbReference type="Proteomes" id="UP000736328"/>
    </source>
</evidence>
<evidence type="ECO:0000313" key="15">
    <source>
        <dbReference type="EMBL" id="MBI4726365.1"/>
    </source>
</evidence>
<feature type="signal peptide" evidence="12">
    <location>
        <begin position="1"/>
        <end position="19"/>
    </location>
</feature>
<comment type="caution">
    <text evidence="15">The sequence shown here is derived from an EMBL/GenBank/DDBJ whole genome shotgun (WGS) entry which is preliminary data.</text>
</comment>
<reference evidence="15" key="1">
    <citation type="submission" date="2020-07" db="EMBL/GenBank/DDBJ databases">
        <title>Huge and variable diversity of episymbiotic CPR bacteria and DPANN archaea in groundwater ecosystems.</title>
        <authorList>
            <person name="He C.Y."/>
            <person name="Keren R."/>
            <person name="Whittaker M."/>
            <person name="Farag I.F."/>
            <person name="Doudna J."/>
            <person name="Cate J.H.D."/>
            <person name="Banfield J.F."/>
        </authorList>
    </citation>
    <scope>NUCLEOTIDE SEQUENCE</scope>
    <source>
        <strain evidence="15">NC_groundwater_1520_Pr4_B-0.1um_53_5</strain>
    </source>
</reference>
<keyword evidence="3 10" id="KW-1134">Transmembrane beta strand</keyword>
<dbReference type="AlphaFoldDB" id="A0A933MK47"/>
<dbReference type="InterPro" id="IPR012910">
    <property type="entry name" value="Plug_dom"/>
</dbReference>
<sequence length="634" mass="70657">MLFSLIAVLFITATNPDSAVVSAVIPDSTILLKSGELKDSLPVYRLKGMVVTATRTPLAERSAPASVSVIEPDPLTPNLDAANRLSQTAGASLGGNGGIGSVLSLSIRGAATNQVLYLLDGLPVNSAQNGSYDLNRILSQAQRIEIVRGPASSLYGANAVAGVVNIITKDSKQLKPYSRINFEKGGYSSQVWEATVSRPLAKWASASMGATWKKTGGQRVNSDYDGTNYFLELFAQPYSRIETKLRYQEYKSQNGVPGSVDYPSPTKRQKDWGKDFSFKASYDQNSFVALSRNSIENMIYSTVDSRNYTLQTNVEGQYQHSWMPQINTTVGVGYQMVESDITDVGQPELKHKAAFLIQQVEPLKDLLFVGSARYDKDFAYQRQISPSLSINYGFFEYLNFYTSYGQSFRAPTLNDLYWYSVDNYYGTNFVYSGNDSLLPEKNAQFEIGLKLGTIRTNGTLCFYRSKTTNLIDWGQQTFLMPDTLFTKAANIGKTITQGVELQASHTLFDMVTLDLNYTYCLAVQDTIGRPGLPFKPQHIANGSVTINDIQIVPDLKLGWKFWSQYSDIQKAGNWDPVDNLPAYIISNHVLSLKIADARVYYKVENLFNANYQTRYGYPMPRRTQSFGVTLELWD</sequence>
<evidence type="ECO:0000256" key="12">
    <source>
        <dbReference type="SAM" id="SignalP"/>
    </source>
</evidence>
<dbReference type="InterPro" id="IPR036942">
    <property type="entry name" value="Beta-barrel_TonB_sf"/>
</dbReference>
<feature type="domain" description="TonB-dependent receptor plug" evidence="14">
    <location>
        <begin position="61"/>
        <end position="163"/>
    </location>
</feature>
<organism evidence="15 16">
    <name type="scientific">candidate division TA06 bacterium</name>
    <dbReference type="NCBI Taxonomy" id="2250710"/>
    <lineage>
        <taxon>Bacteria</taxon>
        <taxon>Bacteria division TA06</taxon>
    </lineage>
</organism>
<dbReference type="GO" id="GO:0044718">
    <property type="term" value="P:siderophore transmembrane transport"/>
    <property type="evidence" value="ECO:0007669"/>
    <property type="project" value="TreeGrafter"/>
</dbReference>
<dbReference type="Proteomes" id="UP000736328">
    <property type="component" value="Unassembled WGS sequence"/>
</dbReference>
<dbReference type="GO" id="GO:0015344">
    <property type="term" value="F:siderophore uptake transmembrane transporter activity"/>
    <property type="evidence" value="ECO:0007669"/>
    <property type="project" value="TreeGrafter"/>
</dbReference>
<comment type="subcellular location">
    <subcellularLocation>
        <location evidence="1 10">Cell outer membrane</location>
        <topology evidence="1 10">Multi-pass membrane protein</topology>
    </subcellularLocation>
</comment>
<evidence type="ECO:0000259" key="13">
    <source>
        <dbReference type="Pfam" id="PF00593"/>
    </source>
</evidence>
<keyword evidence="2 10" id="KW-0813">Transport</keyword>
<proteinExistence type="inferred from homology"/>
<keyword evidence="7 10" id="KW-0472">Membrane</keyword>
<dbReference type="GO" id="GO:0009279">
    <property type="term" value="C:cell outer membrane"/>
    <property type="evidence" value="ECO:0007669"/>
    <property type="project" value="UniProtKB-SubCell"/>
</dbReference>
<dbReference type="PANTHER" id="PTHR30069:SF29">
    <property type="entry name" value="HEMOGLOBIN AND HEMOGLOBIN-HAPTOGLOBIN-BINDING PROTEIN 1-RELATED"/>
    <property type="match status" value="1"/>
</dbReference>
<dbReference type="EMBL" id="JACQXR010000047">
    <property type="protein sequence ID" value="MBI4726365.1"/>
    <property type="molecule type" value="Genomic_DNA"/>
</dbReference>
<evidence type="ECO:0000256" key="8">
    <source>
        <dbReference type="ARBA" id="ARBA00023170"/>
    </source>
</evidence>
<evidence type="ECO:0000256" key="4">
    <source>
        <dbReference type="ARBA" id="ARBA00022692"/>
    </source>
</evidence>
<evidence type="ECO:0000256" key="2">
    <source>
        <dbReference type="ARBA" id="ARBA00022448"/>
    </source>
</evidence>
<gene>
    <name evidence="15" type="ORF">HY768_03930</name>
</gene>
<dbReference type="SUPFAM" id="SSF56935">
    <property type="entry name" value="Porins"/>
    <property type="match status" value="1"/>
</dbReference>
<keyword evidence="9 10" id="KW-0998">Cell outer membrane</keyword>
<evidence type="ECO:0000256" key="1">
    <source>
        <dbReference type="ARBA" id="ARBA00004571"/>
    </source>
</evidence>
<dbReference type="InterPro" id="IPR000531">
    <property type="entry name" value="Beta-barrel_TonB"/>
</dbReference>
<evidence type="ECO:0000259" key="14">
    <source>
        <dbReference type="Pfam" id="PF07715"/>
    </source>
</evidence>
<evidence type="ECO:0000256" key="3">
    <source>
        <dbReference type="ARBA" id="ARBA00022452"/>
    </source>
</evidence>
<keyword evidence="6 11" id="KW-0798">TonB box</keyword>
<evidence type="ECO:0000256" key="11">
    <source>
        <dbReference type="RuleBase" id="RU003357"/>
    </source>
</evidence>
<keyword evidence="8 15" id="KW-0675">Receptor</keyword>
<protein>
    <submittedName>
        <fullName evidence="15">TonB-dependent receptor</fullName>
    </submittedName>
</protein>
<dbReference type="PANTHER" id="PTHR30069">
    <property type="entry name" value="TONB-DEPENDENT OUTER MEMBRANE RECEPTOR"/>
    <property type="match status" value="1"/>
</dbReference>
<name>A0A933MK47_UNCT6</name>
<feature type="domain" description="TonB-dependent receptor-like beta-barrel" evidence="13">
    <location>
        <begin position="216"/>
        <end position="601"/>
    </location>
</feature>